<dbReference type="AlphaFoldDB" id="A0AAX6DJA2"/>
<keyword evidence="2" id="KW-1185">Reference proteome</keyword>
<gene>
    <name evidence="1" type="ORF">M6B38_241490</name>
</gene>
<evidence type="ECO:0000313" key="1">
    <source>
        <dbReference type="EMBL" id="KAJ6791824.1"/>
    </source>
</evidence>
<reference evidence="1" key="1">
    <citation type="journal article" date="2023" name="GigaByte">
        <title>Genome assembly of the bearded iris, Iris pallida Lam.</title>
        <authorList>
            <person name="Bruccoleri R.E."/>
            <person name="Oakeley E.J."/>
            <person name="Faust A.M.E."/>
            <person name="Altorfer M."/>
            <person name="Dessus-Babus S."/>
            <person name="Burckhardt D."/>
            <person name="Oertli M."/>
            <person name="Naumann U."/>
            <person name="Petersen F."/>
            <person name="Wong J."/>
        </authorList>
    </citation>
    <scope>NUCLEOTIDE SEQUENCE</scope>
    <source>
        <strain evidence="1">GSM-AAB239-AS_SAM_17_03QT</strain>
    </source>
</reference>
<accession>A0AAX6DJA2</accession>
<dbReference type="Proteomes" id="UP001140949">
    <property type="component" value="Unassembled WGS sequence"/>
</dbReference>
<comment type="caution">
    <text evidence="1">The sequence shown here is derived from an EMBL/GenBank/DDBJ whole genome shotgun (WGS) entry which is preliminary data.</text>
</comment>
<name>A0AAX6DJA2_IRIPA</name>
<sequence length="58" mass="6031">MWSTGTFGDFDRAGRGATAEAAVALKGTAEGASGLGMTTLARWRSRWGATDLLRAVLS</sequence>
<protein>
    <submittedName>
        <fullName evidence="1">Formin-like protein 5</fullName>
    </submittedName>
</protein>
<reference evidence="1" key="2">
    <citation type="submission" date="2023-04" db="EMBL/GenBank/DDBJ databases">
        <authorList>
            <person name="Bruccoleri R.E."/>
            <person name="Oakeley E.J."/>
            <person name="Faust A.-M."/>
            <person name="Dessus-Babus S."/>
            <person name="Altorfer M."/>
            <person name="Burckhardt D."/>
            <person name="Oertli M."/>
            <person name="Naumann U."/>
            <person name="Petersen F."/>
            <person name="Wong J."/>
        </authorList>
    </citation>
    <scope>NUCLEOTIDE SEQUENCE</scope>
    <source>
        <strain evidence="1">GSM-AAB239-AS_SAM_17_03QT</strain>
        <tissue evidence="1">Leaf</tissue>
    </source>
</reference>
<organism evidence="1 2">
    <name type="scientific">Iris pallida</name>
    <name type="common">Sweet iris</name>
    <dbReference type="NCBI Taxonomy" id="29817"/>
    <lineage>
        <taxon>Eukaryota</taxon>
        <taxon>Viridiplantae</taxon>
        <taxon>Streptophyta</taxon>
        <taxon>Embryophyta</taxon>
        <taxon>Tracheophyta</taxon>
        <taxon>Spermatophyta</taxon>
        <taxon>Magnoliopsida</taxon>
        <taxon>Liliopsida</taxon>
        <taxon>Asparagales</taxon>
        <taxon>Iridaceae</taxon>
        <taxon>Iridoideae</taxon>
        <taxon>Irideae</taxon>
        <taxon>Iris</taxon>
    </lineage>
</organism>
<evidence type="ECO:0000313" key="2">
    <source>
        <dbReference type="Proteomes" id="UP001140949"/>
    </source>
</evidence>
<dbReference type="EMBL" id="JANAVB010044218">
    <property type="protein sequence ID" value="KAJ6791824.1"/>
    <property type="molecule type" value="Genomic_DNA"/>
</dbReference>
<proteinExistence type="predicted"/>